<evidence type="ECO:0000313" key="1">
    <source>
        <dbReference type="EMBL" id="CAG6445616.1"/>
    </source>
</evidence>
<reference evidence="1" key="1">
    <citation type="submission" date="2021-05" db="EMBL/GenBank/DDBJ databases">
        <authorList>
            <person name="Alioto T."/>
            <person name="Alioto T."/>
            <person name="Gomez Garrido J."/>
        </authorList>
    </citation>
    <scope>NUCLEOTIDE SEQUENCE</scope>
</reference>
<sequence>MGGDLFLLSMFSGCCRVYIPPIFSPFSMKWHTTPTYLSTHTERSHFRCWENFSFFIYISRSEPGNQYFPGGFSFFWSTNLPKLLHVTIFLFTCHESFSFSAARFPPNICFSYCADEATRDYLVSASNRKDKYHQLESITQCQTCQKVSLSTIFYPRI</sequence>
<dbReference type="AlphaFoldDB" id="A0A8D8ESH0"/>
<organism evidence="1">
    <name type="scientific">Culex pipiens</name>
    <name type="common">House mosquito</name>
    <dbReference type="NCBI Taxonomy" id="7175"/>
    <lineage>
        <taxon>Eukaryota</taxon>
        <taxon>Metazoa</taxon>
        <taxon>Ecdysozoa</taxon>
        <taxon>Arthropoda</taxon>
        <taxon>Hexapoda</taxon>
        <taxon>Insecta</taxon>
        <taxon>Pterygota</taxon>
        <taxon>Neoptera</taxon>
        <taxon>Endopterygota</taxon>
        <taxon>Diptera</taxon>
        <taxon>Nematocera</taxon>
        <taxon>Culicoidea</taxon>
        <taxon>Culicidae</taxon>
        <taxon>Culicinae</taxon>
        <taxon>Culicini</taxon>
        <taxon>Culex</taxon>
        <taxon>Culex</taxon>
    </lineage>
</organism>
<protein>
    <submittedName>
        <fullName evidence="1">(northern house mosquito) hypothetical protein</fullName>
    </submittedName>
</protein>
<accession>A0A8D8ESH0</accession>
<proteinExistence type="predicted"/>
<name>A0A8D8ESH0_CULPI</name>
<dbReference type="EMBL" id="HBUE01005235">
    <property type="protein sequence ID" value="CAG6445616.1"/>
    <property type="molecule type" value="Transcribed_RNA"/>
</dbReference>